<feature type="domain" description="AAA+ ATPase" evidence="1">
    <location>
        <begin position="212"/>
        <end position="376"/>
    </location>
</feature>
<protein>
    <submittedName>
        <fullName evidence="2">EVE domain-containing protein</fullName>
    </submittedName>
</protein>
<accession>A0ABS0I763</accession>
<dbReference type="EMBL" id="JADQDM010000007">
    <property type="protein sequence ID" value="MBF9222523.1"/>
    <property type="molecule type" value="Genomic_DNA"/>
</dbReference>
<dbReference type="InterPro" id="IPR052934">
    <property type="entry name" value="Methyl-DNA_Rec/Restrict_Enz"/>
</dbReference>
<reference evidence="2 3" key="1">
    <citation type="submission" date="2020-11" db="EMBL/GenBank/DDBJ databases">
        <authorList>
            <person name="Kim M.K."/>
        </authorList>
    </citation>
    <scope>NUCLEOTIDE SEQUENCE [LARGE SCALE GENOMIC DNA]</scope>
    <source>
        <strain evidence="2 3">BT662</strain>
    </source>
</reference>
<dbReference type="SUPFAM" id="SSF52540">
    <property type="entry name" value="P-loop containing nucleoside triphosphate hydrolases"/>
    <property type="match status" value="1"/>
</dbReference>
<dbReference type="Pfam" id="PF01878">
    <property type="entry name" value="EVE"/>
    <property type="match status" value="1"/>
</dbReference>
<dbReference type="InterPro" id="IPR002740">
    <property type="entry name" value="EVE_domain"/>
</dbReference>
<evidence type="ECO:0000313" key="2">
    <source>
        <dbReference type="EMBL" id="MBF9222523.1"/>
    </source>
</evidence>
<proteinExistence type="predicted"/>
<dbReference type="RefSeq" id="WP_196293963.1">
    <property type="nucleotide sequence ID" value="NZ_JADQDM010000007.1"/>
</dbReference>
<dbReference type="InterPro" id="IPR015947">
    <property type="entry name" value="PUA-like_sf"/>
</dbReference>
<evidence type="ECO:0000313" key="3">
    <source>
        <dbReference type="Proteomes" id="UP000618931"/>
    </source>
</evidence>
<comment type="caution">
    <text evidence="2">The sequence shown here is derived from an EMBL/GenBank/DDBJ whole genome shotgun (WGS) entry which is preliminary data.</text>
</comment>
<keyword evidence="3" id="KW-1185">Reference proteome</keyword>
<organism evidence="2 3">
    <name type="scientific">Hymenobacter ruricola</name>
    <dbReference type="NCBI Taxonomy" id="2791023"/>
    <lineage>
        <taxon>Bacteria</taxon>
        <taxon>Pseudomonadati</taxon>
        <taxon>Bacteroidota</taxon>
        <taxon>Cytophagia</taxon>
        <taxon>Cytophagales</taxon>
        <taxon>Hymenobacteraceae</taxon>
        <taxon>Hymenobacter</taxon>
    </lineage>
</organism>
<dbReference type="PANTHER" id="PTHR37291">
    <property type="entry name" value="5-METHYLCYTOSINE-SPECIFIC RESTRICTION ENZYME B"/>
    <property type="match status" value="1"/>
</dbReference>
<dbReference type="Gene3D" id="3.10.590.10">
    <property type="entry name" value="ph1033 like domains"/>
    <property type="match status" value="1"/>
</dbReference>
<dbReference type="SMART" id="SM00382">
    <property type="entry name" value="AAA"/>
    <property type="match status" value="1"/>
</dbReference>
<name>A0ABS0I763_9BACT</name>
<dbReference type="PANTHER" id="PTHR37291:SF1">
    <property type="entry name" value="TYPE IV METHYL-DIRECTED RESTRICTION ENZYME ECOKMCRB SUBUNIT"/>
    <property type="match status" value="1"/>
</dbReference>
<dbReference type="Proteomes" id="UP000618931">
    <property type="component" value="Unassembled WGS sequence"/>
</dbReference>
<evidence type="ECO:0000259" key="1">
    <source>
        <dbReference type="SMART" id="SM00382"/>
    </source>
</evidence>
<gene>
    <name evidence="2" type="ORF">I2H31_15575</name>
</gene>
<dbReference type="SUPFAM" id="SSF88697">
    <property type="entry name" value="PUA domain-like"/>
    <property type="match status" value="1"/>
</dbReference>
<dbReference type="InterPro" id="IPR011704">
    <property type="entry name" value="ATPase_dyneun-rel_AAA"/>
</dbReference>
<dbReference type="InterPro" id="IPR003593">
    <property type="entry name" value="AAA+_ATPase"/>
</dbReference>
<dbReference type="Pfam" id="PF07728">
    <property type="entry name" value="AAA_5"/>
    <property type="match status" value="1"/>
</dbReference>
<dbReference type="Gene3D" id="3.40.50.300">
    <property type="entry name" value="P-loop containing nucleotide triphosphate hydrolases"/>
    <property type="match status" value="1"/>
</dbReference>
<dbReference type="InterPro" id="IPR027417">
    <property type="entry name" value="P-loop_NTPase"/>
</dbReference>
<sequence>MRAAYADVAPADLARLEAVLAGQPHLTGAAEDEPEETEDLPEPVAYWWLNINPKFWKVTDFEVGQEQTYTSHNDNGNKRNVYAHFQKVQSGDLVIGYETTPTKRVRAILEITKGLHTPEDGEELIILRVKEFVREELTLKQLQEMLELADAAPLKGSQGSLFKLTQIEYKAIEKRAQRIEAPPLPAYTLADAEQDLFLSTDEIQNLQTALKRKKNLIVQGPPGVGKTYVARRLAWLQMKEKDDNRIQLVQFHQSYSYEDFIRGWRPTAGGAFELANGVFVDFVRRAQHDQAHDYFFLIDEINRGNLSKIFGELLMLLEADKRDLQYAMPLTYRKEGEAPFYLPSNLFVIGTMNTADRSLALVDYALRRRFTFVELEPHLDGKLAAYLQHAGVPAGLAGTPLERVQKLNQQIMKDRNLGAGFQIGHSYFCVPLGGEAPEAWWQAIVAHDLAPLLREYWFDDLEGKKAASAVAALLGQTPAA</sequence>
<dbReference type="CDD" id="cd00009">
    <property type="entry name" value="AAA"/>
    <property type="match status" value="1"/>
</dbReference>